<feature type="domain" description="SH3" evidence="3">
    <location>
        <begin position="3"/>
        <end position="62"/>
    </location>
</feature>
<name>A0A430QAZ8_SCHBO</name>
<dbReference type="Pfam" id="PF00018">
    <property type="entry name" value="SH3_1"/>
    <property type="match status" value="1"/>
</dbReference>
<evidence type="ECO:0000256" key="2">
    <source>
        <dbReference type="PROSITE-ProRule" id="PRU00192"/>
    </source>
</evidence>
<keyword evidence="1 2" id="KW-0728">SH3 domain</keyword>
<dbReference type="Gene3D" id="2.30.30.40">
    <property type="entry name" value="SH3 Domains"/>
    <property type="match status" value="1"/>
</dbReference>
<dbReference type="GO" id="GO:0005085">
    <property type="term" value="F:guanyl-nucleotide exchange factor activity"/>
    <property type="evidence" value="ECO:0007669"/>
    <property type="project" value="TreeGrafter"/>
</dbReference>
<dbReference type="PANTHER" id="PTHR46026:SF1">
    <property type="entry name" value="RHO-TYPE GUANINE NUCLEOTIDE EXCHANGE FACTOR, ISOFORM F"/>
    <property type="match status" value="1"/>
</dbReference>
<evidence type="ECO:0000259" key="3">
    <source>
        <dbReference type="PROSITE" id="PS50002"/>
    </source>
</evidence>
<sequence length="193" mass="22109">MSQKQLLVCALYDYNRQHTDELSFKKGDVLRVLKQLEGGWWEGSLNGFVGWFPSNYVTYATSSDEKGNPTTDGSSLIHLQNFQNEIIQHVLEGELRQVSELSHLYFTCNFMYLIQPPLFCRSFLNKLVNLRDILFQTISIHQHLASALTEMKCTHGPKCMGRLFLDFAPAINAVGCDYSKIYLHVITGLEEHM</sequence>
<comment type="caution">
    <text evidence="4">The sequence shown here is derived from an EMBL/GenBank/DDBJ whole genome shotgun (WGS) entry which is preliminary data.</text>
</comment>
<evidence type="ECO:0000313" key="5">
    <source>
        <dbReference type="Proteomes" id="UP000290809"/>
    </source>
</evidence>
<dbReference type="PRINTS" id="PR00499">
    <property type="entry name" value="P67PHOX"/>
</dbReference>
<dbReference type="PROSITE" id="PS50002">
    <property type="entry name" value="SH3"/>
    <property type="match status" value="1"/>
</dbReference>
<dbReference type="SUPFAM" id="SSF50044">
    <property type="entry name" value="SH3-domain"/>
    <property type="match status" value="1"/>
</dbReference>
<reference evidence="4 5" key="1">
    <citation type="journal article" date="2019" name="PLoS Pathog.">
        <title>Genome sequence of the bovine parasite Schistosoma bovis Tanzania.</title>
        <authorList>
            <person name="Oey H."/>
            <person name="Zakrzewski M."/>
            <person name="Gobert G."/>
            <person name="Gravermann K."/>
            <person name="Stoye J."/>
            <person name="Jones M."/>
            <person name="Mcmanus D."/>
            <person name="Krause L."/>
        </authorList>
    </citation>
    <scope>NUCLEOTIDE SEQUENCE [LARGE SCALE GENOMIC DNA]</scope>
    <source>
        <strain evidence="4 5">TAN1997</strain>
    </source>
</reference>
<gene>
    <name evidence="4" type="ORF">DC041_0004785</name>
</gene>
<dbReference type="STRING" id="6184.A0A430QAZ8"/>
<keyword evidence="5" id="KW-1185">Reference proteome</keyword>
<dbReference type="InterPro" id="IPR036028">
    <property type="entry name" value="SH3-like_dom_sf"/>
</dbReference>
<evidence type="ECO:0000313" key="4">
    <source>
        <dbReference type="EMBL" id="RTG84871.1"/>
    </source>
</evidence>
<dbReference type="FunFam" id="2.30.30.40:FF:000072">
    <property type="entry name" value="Unconventional Myosin IB"/>
    <property type="match status" value="1"/>
</dbReference>
<dbReference type="Proteomes" id="UP000290809">
    <property type="component" value="Unassembled WGS sequence"/>
</dbReference>
<dbReference type="AlphaFoldDB" id="A0A430QAZ8"/>
<proteinExistence type="predicted"/>
<dbReference type="GO" id="GO:0005737">
    <property type="term" value="C:cytoplasm"/>
    <property type="evidence" value="ECO:0007669"/>
    <property type="project" value="TreeGrafter"/>
</dbReference>
<dbReference type="PANTHER" id="PTHR46026">
    <property type="entry name" value="RHO-TYPE GUANINE NUCLEOTIDE EXCHANGE FACTOR, ISOFORM F"/>
    <property type="match status" value="1"/>
</dbReference>
<dbReference type="InterPro" id="IPR001452">
    <property type="entry name" value="SH3_domain"/>
</dbReference>
<organism evidence="4 5">
    <name type="scientific">Schistosoma bovis</name>
    <name type="common">Blood fluke</name>
    <dbReference type="NCBI Taxonomy" id="6184"/>
    <lineage>
        <taxon>Eukaryota</taxon>
        <taxon>Metazoa</taxon>
        <taxon>Spiralia</taxon>
        <taxon>Lophotrochozoa</taxon>
        <taxon>Platyhelminthes</taxon>
        <taxon>Trematoda</taxon>
        <taxon>Digenea</taxon>
        <taxon>Strigeidida</taxon>
        <taxon>Schistosomatoidea</taxon>
        <taxon>Schistosomatidae</taxon>
        <taxon>Schistosoma</taxon>
    </lineage>
</organism>
<evidence type="ECO:0000256" key="1">
    <source>
        <dbReference type="ARBA" id="ARBA00022443"/>
    </source>
</evidence>
<dbReference type="CDD" id="cd11877">
    <property type="entry name" value="SH3_PIX"/>
    <property type="match status" value="1"/>
</dbReference>
<dbReference type="EMBL" id="QMKO01002083">
    <property type="protein sequence ID" value="RTG84871.1"/>
    <property type="molecule type" value="Genomic_DNA"/>
</dbReference>
<dbReference type="PRINTS" id="PR00452">
    <property type="entry name" value="SH3DOMAIN"/>
</dbReference>
<protein>
    <recommendedName>
        <fullName evidence="3">SH3 domain-containing protein</fullName>
    </recommendedName>
</protein>
<dbReference type="SMART" id="SM00326">
    <property type="entry name" value="SH3"/>
    <property type="match status" value="1"/>
</dbReference>
<accession>A0A430QAZ8</accession>